<dbReference type="Proteomes" id="UP001467690">
    <property type="component" value="Unassembled WGS sequence"/>
</dbReference>
<dbReference type="PROSITE" id="PS00903">
    <property type="entry name" value="CYT_DCMP_DEAMINASES_1"/>
    <property type="match status" value="1"/>
</dbReference>
<dbReference type="EC" id="3.5.4.26" evidence="12"/>
<dbReference type="InterPro" id="IPR024072">
    <property type="entry name" value="DHFR-like_dom_sf"/>
</dbReference>
<dbReference type="SUPFAM" id="SSF53597">
    <property type="entry name" value="Dihydrofolate reductase-like"/>
    <property type="match status" value="1"/>
</dbReference>
<evidence type="ECO:0000256" key="3">
    <source>
        <dbReference type="ARBA" id="ARBA00004910"/>
    </source>
</evidence>
<dbReference type="InterPro" id="IPR002125">
    <property type="entry name" value="CMP_dCMP_dom"/>
</dbReference>
<keyword evidence="7 12" id="KW-0479">Metal-binding</keyword>
<protein>
    <recommendedName>
        <fullName evidence="12">Riboflavin biosynthesis protein RibD</fullName>
    </recommendedName>
    <domain>
        <recommendedName>
            <fullName evidence="12">Diaminohydroxyphosphoribosylaminopyrimidine deaminase</fullName>
            <shortName evidence="12">DRAP deaminase</shortName>
            <ecNumber evidence="12">3.5.4.26</ecNumber>
        </recommendedName>
        <alternativeName>
            <fullName evidence="12">Riboflavin-specific deaminase</fullName>
        </alternativeName>
    </domain>
    <domain>
        <recommendedName>
            <fullName evidence="12">5-amino-6-(5-phosphoribosylamino)uracil reductase</fullName>
            <ecNumber evidence="12">1.1.1.193</ecNumber>
        </recommendedName>
        <alternativeName>
            <fullName evidence="12">HTP reductase</fullName>
        </alternativeName>
    </domain>
</protein>
<accession>A0ABV1RH47</accession>
<dbReference type="InterPro" id="IPR004794">
    <property type="entry name" value="Eubact_RibD"/>
</dbReference>
<evidence type="ECO:0000256" key="7">
    <source>
        <dbReference type="ARBA" id="ARBA00022723"/>
    </source>
</evidence>
<evidence type="ECO:0000256" key="11">
    <source>
        <dbReference type="ARBA" id="ARBA00023268"/>
    </source>
</evidence>
<dbReference type="InterPro" id="IPR011549">
    <property type="entry name" value="RibD_C"/>
</dbReference>
<comment type="catalytic activity">
    <reaction evidence="12">
        <text>5-amino-6-(5-phospho-D-ribitylamino)uracil + NADP(+) = 5-amino-6-(5-phospho-D-ribosylamino)uracil + NADPH + H(+)</text>
        <dbReference type="Rhea" id="RHEA:17845"/>
        <dbReference type="ChEBI" id="CHEBI:15378"/>
        <dbReference type="ChEBI" id="CHEBI:57783"/>
        <dbReference type="ChEBI" id="CHEBI:58349"/>
        <dbReference type="ChEBI" id="CHEBI:58421"/>
        <dbReference type="ChEBI" id="CHEBI:58453"/>
        <dbReference type="EC" id="1.1.1.193"/>
    </reaction>
</comment>
<comment type="cofactor">
    <cofactor evidence="12">
        <name>Zn(2+)</name>
        <dbReference type="ChEBI" id="CHEBI:29105"/>
    </cofactor>
    <text evidence="12">Binds 1 zinc ion.</text>
</comment>
<dbReference type="PROSITE" id="PS51747">
    <property type="entry name" value="CYT_DCMP_DEAMINASES_2"/>
    <property type="match status" value="1"/>
</dbReference>
<keyword evidence="8 12" id="KW-0862">Zinc</keyword>
<gene>
    <name evidence="14" type="primary">ribD</name>
    <name evidence="14" type="ORF">ABS311_09270</name>
</gene>
<comment type="caution">
    <text evidence="14">The sequence shown here is derived from an EMBL/GenBank/DDBJ whole genome shotgun (WGS) entry which is preliminary data.</text>
</comment>
<evidence type="ECO:0000259" key="13">
    <source>
        <dbReference type="PROSITE" id="PS51747"/>
    </source>
</evidence>
<organism evidence="14 15">
    <name type="scientific">Catenovulum sediminis</name>
    <dbReference type="NCBI Taxonomy" id="1740262"/>
    <lineage>
        <taxon>Bacteria</taxon>
        <taxon>Pseudomonadati</taxon>
        <taxon>Pseudomonadota</taxon>
        <taxon>Gammaproteobacteria</taxon>
        <taxon>Alteromonadales</taxon>
        <taxon>Alteromonadaceae</taxon>
        <taxon>Catenovulum</taxon>
    </lineage>
</organism>
<evidence type="ECO:0000256" key="8">
    <source>
        <dbReference type="ARBA" id="ARBA00022833"/>
    </source>
</evidence>
<evidence type="ECO:0000256" key="6">
    <source>
        <dbReference type="ARBA" id="ARBA00022619"/>
    </source>
</evidence>
<comment type="pathway">
    <text evidence="3 12">Cofactor biosynthesis; riboflavin biosynthesis; 5-amino-6-(D-ribitylamino)uracil from GTP: step 3/4.</text>
</comment>
<dbReference type="RefSeq" id="WP_350401571.1">
    <property type="nucleotide sequence ID" value="NZ_JBELOE010000196.1"/>
</dbReference>
<evidence type="ECO:0000256" key="2">
    <source>
        <dbReference type="ARBA" id="ARBA00004882"/>
    </source>
</evidence>
<keyword evidence="6 12" id="KW-0686">Riboflavin biosynthesis</keyword>
<keyword evidence="9 12" id="KW-0521">NADP</keyword>
<evidence type="ECO:0000256" key="5">
    <source>
        <dbReference type="ARBA" id="ARBA00007417"/>
    </source>
</evidence>
<evidence type="ECO:0000256" key="1">
    <source>
        <dbReference type="ARBA" id="ARBA00002151"/>
    </source>
</evidence>
<keyword evidence="12 14" id="KW-0378">Hydrolase</keyword>
<reference evidence="14 15" key="1">
    <citation type="submission" date="2024-06" db="EMBL/GenBank/DDBJ databases">
        <authorList>
            <person name="Chen R.Y."/>
        </authorList>
    </citation>
    <scope>NUCLEOTIDE SEQUENCE [LARGE SCALE GENOMIC DNA]</scope>
    <source>
        <strain evidence="14 15">D2</strain>
    </source>
</reference>
<evidence type="ECO:0000256" key="10">
    <source>
        <dbReference type="ARBA" id="ARBA00023002"/>
    </source>
</evidence>
<dbReference type="PANTHER" id="PTHR38011:SF7">
    <property type="entry name" value="2,5-DIAMINO-6-RIBOSYLAMINO-4(3H)-PYRIMIDINONE 5'-PHOSPHATE REDUCTASE"/>
    <property type="match status" value="1"/>
</dbReference>
<keyword evidence="11" id="KW-0511">Multifunctional enzyme</keyword>
<dbReference type="InterPro" id="IPR016193">
    <property type="entry name" value="Cytidine_deaminase-like"/>
</dbReference>
<dbReference type="InterPro" id="IPR050765">
    <property type="entry name" value="Riboflavin_Biosynth_HTPR"/>
</dbReference>
<dbReference type="Pfam" id="PF01872">
    <property type="entry name" value="RibD_C"/>
    <property type="match status" value="1"/>
</dbReference>
<proteinExistence type="inferred from homology"/>
<evidence type="ECO:0000256" key="12">
    <source>
        <dbReference type="PIRNR" id="PIRNR006769"/>
    </source>
</evidence>
<dbReference type="Pfam" id="PF00383">
    <property type="entry name" value="dCMP_cyt_deam_1"/>
    <property type="match status" value="1"/>
</dbReference>
<comment type="similarity">
    <text evidence="4 12">In the N-terminal section; belongs to the cytidine and deoxycytidylate deaminase family.</text>
</comment>
<sequence>MSVCTQLDYQYMARAIRLAEQGLYTTSPNPRVGCVIVNEDKVVGEGFHIKAGGPHAERHALVDAGELAKGACVYVTLEPCSHTGRTSPCADALIAAGVTRVVVGMVDPNPKVSGRGIEKLRQAGIQVVENCLTDACEKLNPGFIKRMQLGKPYVRLKLAASLDGRTAMQSGESQWITSADARRDVQTYRARSCAIISGAGTVLADNPSLNVRISDLNFEYLGEVRQPVRVVIDNQLRLSNELKLFSLPSPVYLVANKKRSGDWPPHVEMLELSQTGQHIDLEECLVELAKREINEVWVEGGAALAGAFMQAGLVDELIIYQAPIFMGENTRGLLDMPNITELKQAVRWQFESHTRVGQDLKLILRAL</sequence>
<dbReference type="GO" id="GO:0008703">
    <property type="term" value="F:5-amino-6-(5-phosphoribosylamino)uracil reductase activity"/>
    <property type="evidence" value="ECO:0007669"/>
    <property type="project" value="UniProtKB-EC"/>
</dbReference>
<dbReference type="Gene3D" id="3.40.140.10">
    <property type="entry name" value="Cytidine Deaminase, domain 2"/>
    <property type="match status" value="1"/>
</dbReference>
<dbReference type="EC" id="1.1.1.193" evidence="12"/>
<comment type="catalytic activity">
    <reaction evidence="12">
        <text>2,5-diamino-6-hydroxy-4-(5-phosphoribosylamino)-pyrimidine + H2O + H(+) = 5-amino-6-(5-phospho-D-ribosylamino)uracil + NH4(+)</text>
        <dbReference type="Rhea" id="RHEA:21868"/>
        <dbReference type="ChEBI" id="CHEBI:15377"/>
        <dbReference type="ChEBI" id="CHEBI:15378"/>
        <dbReference type="ChEBI" id="CHEBI:28938"/>
        <dbReference type="ChEBI" id="CHEBI:58453"/>
        <dbReference type="ChEBI" id="CHEBI:58614"/>
        <dbReference type="EC" id="3.5.4.26"/>
    </reaction>
</comment>
<evidence type="ECO:0000313" key="14">
    <source>
        <dbReference type="EMBL" id="MER2492071.1"/>
    </source>
</evidence>
<comment type="pathway">
    <text evidence="2 12">Cofactor biosynthesis; riboflavin biosynthesis; 5-amino-6-(D-ribitylamino)uracil from GTP: step 2/4.</text>
</comment>
<feature type="domain" description="CMP/dCMP-type deaminase" evidence="13">
    <location>
        <begin position="6"/>
        <end position="128"/>
    </location>
</feature>
<dbReference type="PIRSF" id="PIRSF006769">
    <property type="entry name" value="RibD"/>
    <property type="match status" value="1"/>
</dbReference>
<evidence type="ECO:0000256" key="9">
    <source>
        <dbReference type="ARBA" id="ARBA00022857"/>
    </source>
</evidence>
<dbReference type="NCBIfam" id="TIGR00227">
    <property type="entry name" value="ribD_Cterm"/>
    <property type="match status" value="1"/>
</dbReference>
<evidence type="ECO:0000256" key="4">
    <source>
        <dbReference type="ARBA" id="ARBA00005259"/>
    </source>
</evidence>
<dbReference type="GO" id="GO:0008835">
    <property type="term" value="F:diaminohydroxyphosphoribosylaminopyrimidine deaminase activity"/>
    <property type="evidence" value="ECO:0007669"/>
    <property type="project" value="UniProtKB-EC"/>
</dbReference>
<dbReference type="SUPFAM" id="SSF53927">
    <property type="entry name" value="Cytidine deaminase-like"/>
    <property type="match status" value="1"/>
</dbReference>
<evidence type="ECO:0000313" key="15">
    <source>
        <dbReference type="Proteomes" id="UP001467690"/>
    </source>
</evidence>
<dbReference type="InterPro" id="IPR016192">
    <property type="entry name" value="APOBEC/CMP_deaminase_Zn-bd"/>
</dbReference>
<dbReference type="InterPro" id="IPR002734">
    <property type="entry name" value="RibDG_C"/>
</dbReference>
<comment type="function">
    <text evidence="1 12">Converts 2,5-diamino-6-(ribosylamino)-4(3h)-pyrimidinone 5'-phosphate into 5-amino-6-(ribosylamino)-2,4(1h,3h)-pyrimidinedione 5'-phosphate.</text>
</comment>
<dbReference type="EMBL" id="JBELOE010000196">
    <property type="protein sequence ID" value="MER2492071.1"/>
    <property type="molecule type" value="Genomic_DNA"/>
</dbReference>
<dbReference type="Gene3D" id="3.40.430.10">
    <property type="entry name" value="Dihydrofolate Reductase, subunit A"/>
    <property type="match status" value="1"/>
</dbReference>
<dbReference type="CDD" id="cd01284">
    <property type="entry name" value="Riboflavin_deaminase-reductase"/>
    <property type="match status" value="1"/>
</dbReference>
<name>A0ABV1RH47_9ALTE</name>
<comment type="similarity">
    <text evidence="5 12">In the C-terminal section; belongs to the HTP reductase family.</text>
</comment>
<dbReference type="NCBIfam" id="TIGR00326">
    <property type="entry name" value="eubact_ribD"/>
    <property type="match status" value="1"/>
</dbReference>
<dbReference type="PANTHER" id="PTHR38011">
    <property type="entry name" value="DIHYDROFOLATE REDUCTASE FAMILY PROTEIN (AFU_ORTHOLOGUE AFUA_8G06820)"/>
    <property type="match status" value="1"/>
</dbReference>
<keyword evidence="15" id="KW-1185">Reference proteome</keyword>
<keyword evidence="10 12" id="KW-0560">Oxidoreductase</keyword>